<dbReference type="AlphaFoldDB" id="A0AA40F7I3"/>
<evidence type="ECO:0000256" key="1">
    <source>
        <dbReference type="ARBA" id="ARBA00004141"/>
    </source>
</evidence>
<evidence type="ECO:0000256" key="8">
    <source>
        <dbReference type="RuleBase" id="RU000477"/>
    </source>
</evidence>
<evidence type="ECO:0000256" key="2">
    <source>
        <dbReference type="ARBA" id="ARBA00006175"/>
    </source>
</evidence>
<gene>
    <name evidence="10" type="ORF">B0T18DRAFT_317860</name>
</gene>
<proteinExistence type="inferred from homology"/>
<dbReference type="Pfam" id="PF00230">
    <property type="entry name" value="MIP"/>
    <property type="match status" value="1"/>
</dbReference>
<feature type="transmembrane region" description="Helical" evidence="9">
    <location>
        <begin position="21"/>
        <end position="41"/>
    </location>
</feature>
<dbReference type="PANTHER" id="PTHR19139:SF283">
    <property type="entry name" value="AQUAPORIN"/>
    <property type="match status" value="1"/>
</dbReference>
<reference evidence="10" key="1">
    <citation type="submission" date="2023-06" db="EMBL/GenBank/DDBJ databases">
        <title>Genome-scale phylogeny and comparative genomics of the fungal order Sordariales.</title>
        <authorList>
            <consortium name="Lawrence Berkeley National Laboratory"/>
            <person name="Hensen N."/>
            <person name="Bonometti L."/>
            <person name="Westerberg I."/>
            <person name="Brannstrom I.O."/>
            <person name="Guillou S."/>
            <person name="Cros-Aarteil S."/>
            <person name="Calhoun S."/>
            <person name="Haridas S."/>
            <person name="Kuo A."/>
            <person name="Mondo S."/>
            <person name="Pangilinan J."/>
            <person name="Riley R."/>
            <person name="LaButti K."/>
            <person name="Andreopoulos B."/>
            <person name="Lipzen A."/>
            <person name="Chen C."/>
            <person name="Yanf M."/>
            <person name="Daum C."/>
            <person name="Ng V."/>
            <person name="Clum A."/>
            <person name="Steindorff A."/>
            <person name="Ohm R."/>
            <person name="Martin F."/>
            <person name="Silar P."/>
            <person name="Natvig D."/>
            <person name="Lalanne C."/>
            <person name="Gautier V."/>
            <person name="Ament-velasquez S.L."/>
            <person name="Kruys A."/>
            <person name="Hutchinson M.I."/>
            <person name="Powell A.J."/>
            <person name="Barry K."/>
            <person name="Miller A.N."/>
            <person name="Grigoriev I.V."/>
            <person name="Debuchy R."/>
            <person name="Gladieux P."/>
            <person name="Thoren M.H."/>
            <person name="Johannesson H."/>
        </authorList>
    </citation>
    <scope>NUCLEOTIDE SEQUENCE</scope>
    <source>
        <strain evidence="10">SMH3187-1</strain>
    </source>
</reference>
<comment type="catalytic activity">
    <reaction evidence="7">
        <text>H2O(in) = H2O(out)</text>
        <dbReference type="Rhea" id="RHEA:29667"/>
        <dbReference type="ChEBI" id="CHEBI:15377"/>
    </reaction>
</comment>
<evidence type="ECO:0000256" key="3">
    <source>
        <dbReference type="ARBA" id="ARBA00022692"/>
    </source>
</evidence>
<dbReference type="SUPFAM" id="SSF81338">
    <property type="entry name" value="Aquaporin-like"/>
    <property type="match status" value="1"/>
</dbReference>
<dbReference type="EMBL" id="JAUKUD010000002">
    <property type="protein sequence ID" value="KAK0752649.1"/>
    <property type="molecule type" value="Genomic_DNA"/>
</dbReference>
<evidence type="ECO:0000313" key="10">
    <source>
        <dbReference type="EMBL" id="KAK0752649.1"/>
    </source>
</evidence>
<dbReference type="InterPro" id="IPR000425">
    <property type="entry name" value="MIP"/>
</dbReference>
<feature type="transmembrane region" description="Helical" evidence="9">
    <location>
        <begin position="227"/>
        <end position="247"/>
    </location>
</feature>
<feature type="transmembrane region" description="Helical" evidence="9">
    <location>
        <begin position="112"/>
        <end position="134"/>
    </location>
</feature>
<dbReference type="InterPro" id="IPR023271">
    <property type="entry name" value="Aquaporin-like"/>
</dbReference>
<comment type="subcellular location">
    <subcellularLocation>
        <location evidence="1">Membrane</location>
        <topology evidence="1">Multi-pass membrane protein</topology>
    </subcellularLocation>
</comment>
<keyword evidence="11" id="KW-1185">Reference proteome</keyword>
<keyword evidence="6 9" id="KW-0472">Membrane</keyword>
<protein>
    <submittedName>
        <fullName evidence="10">Aquaporin-like protein</fullName>
    </submittedName>
</protein>
<dbReference type="PANTHER" id="PTHR19139">
    <property type="entry name" value="AQUAPORIN TRANSPORTER"/>
    <property type="match status" value="1"/>
</dbReference>
<feature type="transmembrane region" description="Helical" evidence="9">
    <location>
        <begin position="181"/>
        <end position="203"/>
    </location>
</feature>
<organism evidence="10 11">
    <name type="scientific">Schizothecium vesticola</name>
    <dbReference type="NCBI Taxonomy" id="314040"/>
    <lineage>
        <taxon>Eukaryota</taxon>
        <taxon>Fungi</taxon>
        <taxon>Dikarya</taxon>
        <taxon>Ascomycota</taxon>
        <taxon>Pezizomycotina</taxon>
        <taxon>Sordariomycetes</taxon>
        <taxon>Sordariomycetidae</taxon>
        <taxon>Sordariales</taxon>
        <taxon>Schizotheciaceae</taxon>
        <taxon>Schizothecium</taxon>
    </lineage>
</organism>
<name>A0AA40F7I3_9PEZI</name>
<evidence type="ECO:0000256" key="5">
    <source>
        <dbReference type="ARBA" id="ARBA00022989"/>
    </source>
</evidence>
<accession>A0AA40F7I3</accession>
<dbReference type="GO" id="GO:0015250">
    <property type="term" value="F:water channel activity"/>
    <property type="evidence" value="ECO:0007669"/>
    <property type="project" value="TreeGrafter"/>
</dbReference>
<dbReference type="Gene3D" id="1.20.1080.10">
    <property type="entry name" value="Glycerol uptake facilitator protein"/>
    <property type="match status" value="1"/>
</dbReference>
<sequence length="284" mass="30271">MLDKKGLSHRRRSRPPHLSPMQAHLVAAVGEFVGTFLFLYFSYAGNVMAASQASTTGPNGGISSETVVFTSLAYSLSLLVNVRAFYRISGGLFNPAVTLGLCLASQLPWIRGILFIPVQLVASLCAGGLVSAMFPASITEANTVLGGGTSIPQGLLMEMFFTSLLTFVVLMLAVEKSEDTFLAPIGIGLALFVSMIAGMHGLYRSLLYPARSLGCAVAARSFPGYHWIYWLGPVMGTILAAAFYRLVKHFHYEDANSGQDATDPSEAAQTVEVSACMSRVLGDG</sequence>
<evidence type="ECO:0000313" key="11">
    <source>
        <dbReference type="Proteomes" id="UP001172155"/>
    </source>
</evidence>
<keyword evidence="4" id="KW-0677">Repeat</keyword>
<comment type="similarity">
    <text evidence="2 8">Belongs to the MIP/aquaporin (TC 1.A.8) family.</text>
</comment>
<comment type="caution">
    <text evidence="10">The sequence shown here is derived from an EMBL/GenBank/DDBJ whole genome shotgun (WGS) entry which is preliminary data.</text>
</comment>
<evidence type="ECO:0000256" key="6">
    <source>
        <dbReference type="ARBA" id="ARBA00023136"/>
    </source>
</evidence>
<evidence type="ECO:0000256" key="7">
    <source>
        <dbReference type="ARBA" id="ARBA00034651"/>
    </source>
</evidence>
<keyword evidence="3 8" id="KW-0812">Transmembrane</keyword>
<evidence type="ECO:0000256" key="4">
    <source>
        <dbReference type="ARBA" id="ARBA00022737"/>
    </source>
</evidence>
<keyword evidence="8" id="KW-0813">Transport</keyword>
<feature type="transmembrane region" description="Helical" evidence="9">
    <location>
        <begin position="154"/>
        <end position="174"/>
    </location>
</feature>
<dbReference type="GO" id="GO:0005886">
    <property type="term" value="C:plasma membrane"/>
    <property type="evidence" value="ECO:0007669"/>
    <property type="project" value="TreeGrafter"/>
</dbReference>
<keyword evidence="5 9" id="KW-1133">Transmembrane helix</keyword>
<dbReference type="InterPro" id="IPR034294">
    <property type="entry name" value="Aquaporin_transptr"/>
</dbReference>
<feature type="transmembrane region" description="Helical" evidence="9">
    <location>
        <begin position="84"/>
        <end position="105"/>
    </location>
</feature>
<evidence type="ECO:0000256" key="9">
    <source>
        <dbReference type="SAM" id="Phobius"/>
    </source>
</evidence>
<dbReference type="Proteomes" id="UP001172155">
    <property type="component" value="Unassembled WGS sequence"/>
</dbReference>
<dbReference type="PRINTS" id="PR00783">
    <property type="entry name" value="MINTRINSICP"/>
</dbReference>